<organism evidence="1 2">
    <name type="scientific">Psilocybe cubensis</name>
    <name type="common">Psychedelic mushroom</name>
    <name type="synonym">Stropharia cubensis</name>
    <dbReference type="NCBI Taxonomy" id="181762"/>
    <lineage>
        <taxon>Eukaryota</taxon>
        <taxon>Fungi</taxon>
        <taxon>Dikarya</taxon>
        <taxon>Basidiomycota</taxon>
        <taxon>Agaricomycotina</taxon>
        <taxon>Agaricomycetes</taxon>
        <taxon>Agaricomycetidae</taxon>
        <taxon>Agaricales</taxon>
        <taxon>Agaricineae</taxon>
        <taxon>Strophariaceae</taxon>
        <taxon>Psilocybe</taxon>
    </lineage>
</organism>
<dbReference type="EMBL" id="JAFIQS020000005">
    <property type="protein sequence ID" value="KAH9481874.1"/>
    <property type="molecule type" value="Genomic_DNA"/>
</dbReference>
<gene>
    <name evidence="1" type="ORF">JR316_0006404</name>
</gene>
<name>A0ACB8H2F1_PSICU</name>
<comment type="caution">
    <text evidence="1">The sequence shown here is derived from an EMBL/GenBank/DDBJ whole genome shotgun (WGS) entry which is preliminary data.</text>
</comment>
<keyword evidence="2" id="KW-1185">Reference proteome</keyword>
<sequence>MIVSSSFSVLAVLIINFSKVNGHPYQPTPTTDLREFNARKELANAPPNCFPAIGFTMPQSVPSSLTNWWCDHSTEYAFVGFSYEVTACQSLSTLTKEFKDIRNTFNGRYVRIYSACDREGFYNDVINAAWSAGLGVHALIWTLKMQFGWDDPNIWKTRRDALLGILHSNAKAKYVVRALQFGSEPLYDYALDAGTLAAQVTAAKANLSSLHIPVTISEMAYGYQEVAYLEFSKNLGS</sequence>
<protein>
    <submittedName>
        <fullName evidence="1">Uncharacterized protein</fullName>
    </submittedName>
</protein>
<evidence type="ECO:0000313" key="1">
    <source>
        <dbReference type="EMBL" id="KAH9481874.1"/>
    </source>
</evidence>
<dbReference type="Proteomes" id="UP000664032">
    <property type="component" value="Unassembled WGS sequence"/>
</dbReference>
<reference evidence="1" key="1">
    <citation type="submission" date="2021-10" db="EMBL/GenBank/DDBJ databases">
        <title>Psilocybe cubensis genome.</title>
        <authorList>
            <person name="Mckernan K.J."/>
            <person name="Crawford S."/>
            <person name="Trippe A."/>
            <person name="Kane L.T."/>
            <person name="Mclaughlin S."/>
        </authorList>
    </citation>
    <scope>NUCLEOTIDE SEQUENCE</scope>
    <source>
        <strain evidence="1">MGC-MH-2018</strain>
    </source>
</reference>
<proteinExistence type="predicted"/>
<accession>A0ACB8H2F1</accession>
<evidence type="ECO:0000313" key="2">
    <source>
        <dbReference type="Proteomes" id="UP000664032"/>
    </source>
</evidence>